<protein>
    <submittedName>
        <fullName evidence="6">Uncharacterized protein</fullName>
    </submittedName>
</protein>
<name>A0ABM7T2X8_9CLOT</name>
<accession>A0ABM7T2X8</accession>
<evidence type="ECO:0000256" key="3">
    <source>
        <dbReference type="ARBA" id="ARBA00022670"/>
    </source>
</evidence>
<evidence type="ECO:0000256" key="4">
    <source>
        <dbReference type="ARBA" id="ARBA00022723"/>
    </source>
</evidence>
<dbReference type="PANTHER" id="PTHR32481:SF0">
    <property type="entry name" value="AMINOPEPTIDASE YPDE-RELATED"/>
    <property type="match status" value="1"/>
</dbReference>
<reference evidence="7" key="1">
    <citation type="submission" date="2021-07" db="EMBL/GenBank/DDBJ databases">
        <title>Complete genome sequencing of a Clostridium isolate.</title>
        <authorList>
            <person name="Ueki A."/>
            <person name="Tonouchi A."/>
        </authorList>
    </citation>
    <scope>NUCLEOTIDE SEQUENCE [LARGE SCALE GENOMIC DNA]</scope>
    <source>
        <strain evidence="7">C5S11</strain>
    </source>
</reference>
<dbReference type="InterPro" id="IPR008007">
    <property type="entry name" value="Peptidase_M42"/>
</dbReference>
<keyword evidence="7" id="KW-1185">Reference proteome</keyword>
<keyword evidence="5" id="KW-0378">Hydrolase</keyword>
<organism evidence="6 7">
    <name type="scientific">Clostridium gelidum</name>
    <dbReference type="NCBI Taxonomy" id="704125"/>
    <lineage>
        <taxon>Bacteria</taxon>
        <taxon>Bacillati</taxon>
        <taxon>Bacillota</taxon>
        <taxon>Clostridia</taxon>
        <taxon>Eubacteriales</taxon>
        <taxon>Clostridiaceae</taxon>
        <taxon>Clostridium</taxon>
    </lineage>
</organism>
<dbReference type="PANTHER" id="PTHR32481">
    <property type="entry name" value="AMINOPEPTIDASE"/>
    <property type="match status" value="1"/>
</dbReference>
<dbReference type="InterPro" id="IPR023367">
    <property type="entry name" value="Peptidase_M42_dom2"/>
</dbReference>
<dbReference type="SUPFAM" id="SSF101821">
    <property type="entry name" value="Aminopeptidase/glucanase lid domain"/>
    <property type="match status" value="1"/>
</dbReference>
<keyword evidence="4" id="KW-0479">Metal-binding</keyword>
<keyword evidence="2" id="KW-0031">Aminopeptidase</keyword>
<evidence type="ECO:0000256" key="1">
    <source>
        <dbReference type="ARBA" id="ARBA00006272"/>
    </source>
</evidence>
<sequence>MIVAHTDEIGLIIKRIDSKAFLWFDTIGGINPQNLFGKHVIIKTNKGYIDRIVHNVKPGRLEGITEVTRLEDFFIEIGAENKKKLL</sequence>
<comment type="similarity">
    <text evidence="1">Belongs to the peptidase M42 family.</text>
</comment>
<evidence type="ECO:0000313" key="6">
    <source>
        <dbReference type="EMBL" id="BCZ46263.1"/>
    </source>
</evidence>
<evidence type="ECO:0000256" key="5">
    <source>
        <dbReference type="ARBA" id="ARBA00022801"/>
    </source>
</evidence>
<keyword evidence="3" id="KW-0645">Protease</keyword>
<dbReference type="InterPro" id="IPR051464">
    <property type="entry name" value="Peptidase_M42_aminopept"/>
</dbReference>
<dbReference type="Gene3D" id="2.40.30.40">
    <property type="entry name" value="Peptidase M42, domain 2"/>
    <property type="match status" value="1"/>
</dbReference>
<dbReference type="Proteomes" id="UP000824633">
    <property type="component" value="Chromosome"/>
</dbReference>
<evidence type="ECO:0000256" key="2">
    <source>
        <dbReference type="ARBA" id="ARBA00022438"/>
    </source>
</evidence>
<dbReference type="Pfam" id="PF05343">
    <property type="entry name" value="Peptidase_M42"/>
    <property type="match status" value="1"/>
</dbReference>
<dbReference type="EMBL" id="AP024849">
    <property type="protein sequence ID" value="BCZ46263.1"/>
    <property type="molecule type" value="Genomic_DNA"/>
</dbReference>
<gene>
    <name evidence="6" type="ORF">psyc5s11_23300</name>
</gene>
<evidence type="ECO:0000313" key="7">
    <source>
        <dbReference type="Proteomes" id="UP000824633"/>
    </source>
</evidence>
<proteinExistence type="inferred from homology"/>